<keyword evidence="6 7" id="KW-0472">Membrane</keyword>
<feature type="transmembrane region" description="Helical" evidence="7">
    <location>
        <begin position="89"/>
        <end position="112"/>
    </location>
</feature>
<dbReference type="InterPro" id="IPR038430">
    <property type="entry name" value="NDAH_ubi_oxred_su3_sf"/>
</dbReference>
<keyword evidence="7 8" id="KW-0874">Quinone</keyword>
<evidence type="ECO:0000256" key="7">
    <source>
        <dbReference type="HAMAP-Rule" id="MF_01394"/>
    </source>
</evidence>
<keyword evidence="10" id="KW-1185">Reference proteome</keyword>
<keyword evidence="3 7" id="KW-0813">Transport</keyword>
<evidence type="ECO:0000256" key="1">
    <source>
        <dbReference type="ARBA" id="ARBA00004141"/>
    </source>
</evidence>
<dbReference type="EC" id="7.1.1.-" evidence="7"/>
<dbReference type="OrthoDB" id="9791970at2"/>
<comment type="subunit">
    <text evidence="7">NDH-1 is composed of 14 different subunits. Subunits NuoA, H, J, K, L, M, N constitute the membrane sector of the complex.</text>
</comment>
<evidence type="ECO:0000256" key="5">
    <source>
        <dbReference type="ARBA" id="ARBA00022989"/>
    </source>
</evidence>
<feature type="transmembrane region" description="Helical" evidence="7">
    <location>
        <begin position="6"/>
        <end position="28"/>
    </location>
</feature>
<dbReference type="KEGG" id="deo:CAY53_06960"/>
<sequence>MEYIQHGYLGILLFLLLGSLFALLALFIGRYFRLSRPYAEKLIAYESGNDPTEAPQMRFSVKFYLVAIIFVLFDVEAIYLYPWAITYDFLGIFALVEMLLFIFLLLVGYVYAWRKGALEWMK</sequence>
<dbReference type="PANTHER" id="PTHR11058:SF9">
    <property type="entry name" value="NADH-UBIQUINONE OXIDOREDUCTASE CHAIN 3"/>
    <property type="match status" value="1"/>
</dbReference>
<evidence type="ECO:0000256" key="8">
    <source>
        <dbReference type="RuleBase" id="RU003639"/>
    </source>
</evidence>
<evidence type="ECO:0000256" key="4">
    <source>
        <dbReference type="ARBA" id="ARBA00022692"/>
    </source>
</evidence>
<organism evidence="9 10">
    <name type="scientific">Desulfobulbus oralis</name>
    <dbReference type="NCBI Taxonomy" id="1986146"/>
    <lineage>
        <taxon>Bacteria</taxon>
        <taxon>Pseudomonadati</taxon>
        <taxon>Thermodesulfobacteriota</taxon>
        <taxon>Desulfobulbia</taxon>
        <taxon>Desulfobulbales</taxon>
        <taxon>Desulfobulbaceae</taxon>
        <taxon>Desulfobulbus</taxon>
    </lineage>
</organism>
<keyword evidence="7" id="KW-1278">Translocase</keyword>
<dbReference type="GO" id="GO:0005886">
    <property type="term" value="C:plasma membrane"/>
    <property type="evidence" value="ECO:0007669"/>
    <property type="project" value="UniProtKB-SubCell"/>
</dbReference>
<keyword evidence="7" id="KW-0830">Ubiquinone</keyword>
<evidence type="ECO:0000313" key="9">
    <source>
        <dbReference type="EMBL" id="AVD71240.1"/>
    </source>
</evidence>
<gene>
    <name evidence="7" type="primary">nuoA</name>
    <name evidence="9" type="ORF">CAY53_06960</name>
</gene>
<keyword evidence="7 8" id="KW-0520">NAD</keyword>
<dbReference type="Proteomes" id="UP000239867">
    <property type="component" value="Chromosome"/>
</dbReference>
<evidence type="ECO:0000256" key="6">
    <source>
        <dbReference type="ARBA" id="ARBA00023136"/>
    </source>
</evidence>
<dbReference type="InterPro" id="IPR000440">
    <property type="entry name" value="NADH_UbQ/plastoQ_OxRdtase_su3"/>
</dbReference>
<comment type="subcellular location">
    <subcellularLocation>
        <location evidence="7 8">Cell membrane</location>
        <topology evidence="7 8">Multi-pass membrane protein</topology>
    </subcellularLocation>
    <subcellularLocation>
        <location evidence="1">Membrane</location>
        <topology evidence="1">Multi-pass membrane protein</topology>
    </subcellularLocation>
</comment>
<dbReference type="GO" id="GO:0008137">
    <property type="term" value="F:NADH dehydrogenase (ubiquinone) activity"/>
    <property type="evidence" value="ECO:0007669"/>
    <property type="project" value="InterPro"/>
</dbReference>
<keyword evidence="7" id="KW-1003">Cell membrane</keyword>
<comment type="catalytic activity">
    <reaction evidence="7 8">
        <text>a quinone + NADH + 5 H(+)(in) = a quinol + NAD(+) + 4 H(+)(out)</text>
        <dbReference type="Rhea" id="RHEA:57888"/>
        <dbReference type="ChEBI" id="CHEBI:15378"/>
        <dbReference type="ChEBI" id="CHEBI:24646"/>
        <dbReference type="ChEBI" id="CHEBI:57540"/>
        <dbReference type="ChEBI" id="CHEBI:57945"/>
        <dbReference type="ChEBI" id="CHEBI:132124"/>
    </reaction>
</comment>
<evidence type="ECO:0000256" key="3">
    <source>
        <dbReference type="ARBA" id="ARBA00022448"/>
    </source>
</evidence>
<dbReference type="RefSeq" id="WP_017866714.1">
    <property type="nucleotide sequence ID" value="NZ_CP021255.1"/>
</dbReference>
<name>A0A2L1GNH5_9BACT</name>
<keyword evidence="5 7" id="KW-1133">Transmembrane helix</keyword>
<dbReference type="HAMAP" id="MF_01394">
    <property type="entry name" value="NDH1_NuoA"/>
    <property type="match status" value="1"/>
</dbReference>
<dbReference type="GO" id="GO:0048038">
    <property type="term" value="F:quinone binding"/>
    <property type="evidence" value="ECO:0007669"/>
    <property type="project" value="UniProtKB-KW"/>
</dbReference>
<comment type="similarity">
    <text evidence="2 7 8">Belongs to the complex I subunit 3 family.</text>
</comment>
<dbReference type="GO" id="GO:0050136">
    <property type="term" value="F:NADH dehydrogenase (quinone) (non-electrogenic) activity"/>
    <property type="evidence" value="ECO:0007669"/>
    <property type="project" value="UniProtKB-UniRule"/>
</dbReference>
<protein>
    <recommendedName>
        <fullName evidence="7">NADH-quinone oxidoreductase subunit A</fullName>
        <ecNumber evidence="7">7.1.1.-</ecNumber>
    </recommendedName>
    <alternativeName>
        <fullName evidence="7">NADH dehydrogenase I subunit A</fullName>
    </alternativeName>
    <alternativeName>
        <fullName evidence="7">NDH-1 subunit A</fullName>
    </alternativeName>
    <alternativeName>
        <fullName evidence="7">NUO1</fullName>
    </alternativeName>
</protein>
<proteinExistence type="inferred from homology"/>
<comment type="function">
    <text evidence="7">NDH-1 shuttles electrons from NADH, via FMN and iron-sulfur (Fe-S) centers, to quinones in the respiratory chain. The immediate electron acceptor for the enzyme in this species is believed to be ubiquinone. Couples the redox reaction to proton translocation (for every two electrons transferred, four hydrogen ions are translocated across the cytoplasmic membrane), and thus conserves the redox energy in a proton gradient.</text>
</comment>
<dbReference type="PANTHER" id="PTHR11058">
    <property type="entry name" value="NADH-UBIQUINONE OXIDOREDUCTASE CHAIN 3"/>
    <property type="match status" value="1"/>
</dbReference>
<reference evidence="9 10" key="1">
    <citation type="journal article" date="2018" name="MBio">
        <title>Insights into the evolution of host association through the isolation and characterization of a novel human periodontal pathobiont, Desulfobulbus oralis.</title>
        <authorList>
            <person name="Cross K.L."/>
            <person name="Chirania P."/>
            <person name="Xiong W."/>
            <person name="Beall C.J."/>
            <person name="Elkins J.G."/>
            <person name="Giannone R.J."/>
            <person name="Griffen A.L."/>
            <person name="Guss A.M."/>
            <person name="Hettich R.L."/>
            <person name="Joshi S.S."/>
            <person name="Mokrzan E.M."/>
            <person name="Martin R.K."/>
            <person name="Zhulin I.B."/>
            <person name="Leys E.J."/>
            <person name="Podar M."/>
        </authorList>
    </citation>
    <scope>NUCLEOTIDE SEQUENCE [LARGE SCALE GENOMIC DNA]</scope>
    <source>
        <strain evidence="9 10">ORNL</strain>
    </source>
</reference>
<accession>A0A2L1GNH5</accession>
<dbReference type="EMBL" id="CP021255">
    <property type="protein sequence ID" value="AVD71240.1"/>
    <property type="molecule type" value="Genomic_DNA"/>
</dbReference>
<feature type="transmembrane region" description="Helical" evidence="7">
    <location>
        <begin position="63"/>
        <end position="83"/>
    </location>
</feature>
<dbReference type="Pfam" id="PF00507">
    <property type="entry name" value="Oxidored_q4"/>
    <property type="match status" value="1"/>
</dbReference>
<evidence type="ECO:0000313" key="10">
    <source>
        <dbReference type="Proteomes" id="UP000239867"/>
    </source>
</evidence>
<dbReference type="InterPro" id="IPR023043">
    <property type="entry name" value="NAD(P)H_OxRDtase_bac/plastid"/>
</dbReference>
<dbReference type="Gene3D" id="1.20.58.1610">
    <property type="entry name" value="NADH:ubiquinone/plastoquinone oxidoreductase, chain 3"/>
    <property type="match status" value="1"/>
</dbReference>
<keyword evidence="4 7" id="KW-0812">Transmembrane</keyword>
<dbReference type="AlphaFoldDB" id="A0A2L1GNH5"/>
<dbReference type="GO" id="GO:0030964">
    <property type="term" value="C:NADH dehydrogenase complex"/>
    <property type="evidence" value="ECO:0007669"/>
    <property type="project" value="TreeGrafter"/>
</dbReference>
<evidence type="ECO:0000256" key="2">
    <source>
        <dbReference type="ARBA" id="ARBA00008472"/>
    </source>
</evidence>